<evidence type="ECO:0000256" key="3">
    <source>
        <dbReference type="SAM" id="MobiDB-lite"/>
    </source>
</evidence>
<dbReference type="Proteomes" id="UP000694845">
    <property type="component" value="Unplaced"/>
</dbReference>
<dbReference type="Gene3D" id="1.10.238.10">
    <property type="entry name" value="EF-hand"/>
    <property type="match status" value="2"/>
</dbReference>
<dbReference type="OrthoDB" id="26525at2759"/>
<dbReference type="GeneID" id="110981223"/>
<dbReference type="Pfam" id="PF13499">
    <property type="entry name" value="EF-hand_7"/>
    <property type="match status" value="2"/>
</dbReference>
<feature type="compositionally biased region" description="Acidic residues" evidence="3">
    <location>
        <begin position="10"/>
        <end position="23"/>
    </location>
</feature>
<keyword evidence="5" id="KW-1185">Reference proteome</keyword>
<evidence type="ECO:0000256" key="1">
    <source>
        <dbReference type="ARBA" id="ARBA00022737"/>
    </source>
</evidence>
<dbReference type="GO" id="GO:0016460">
    <property type="term" value="C:myosin II complex"/>
    <property type="evidence" value="ECO:0007669"/>
    <property type="project" value="TreeGrafter"/>
</dbReference>
<dbReference type="FunFam" id="1.10.238.10:FF:000178">
    <property type="entry name" value="Calmodulin-2 A"/>
    <property type="match status" value="1"/>
</dbReference>
<dbReference type="GO" id="GO:0005509">
    <property type="term" value="F:calcium ion binding"/>
    <property type="evidence" value="ECO:0007669"/>
    <property type="project" value="InterPro"/>
</dbReference>
<feature type="domain" description="EF-hand" evidence="4">
    <location>
        <begin position="136"/>
        <end position="167"/>
    </location>
</feature>
<sequence>MAESNAKENEENEESEEQDEELSENQINELKIAFEVFDKDGNGYISTKELGAVLKSLGQNPTDIELHGMINEADMDGNGIVNFPEFMALMTRRLKVVDRDEGIREAFRAFDKEGKGSFAVEELHYVLSNIQEFIDIPKHEVDEIVQEADITGSGTLNFEEFALLFET</sequence>
<feature type="domain" description="EF-hand" evidence="4">
    <location>
        <begin position="25"/>
        <end position="60"/>
    </location>
</feature>
<dbReference type="CDD" id="cd00051">
    <property type="entry name" value="EFh"/>
    <property type="match status" value="1"/>
</dbReference>
<protein>
    <submittedName>
        <fullName evidence="6">Calmodulin-A-like</fullName>
    </submittedName>
</protein>
<dbReference type="PROSITE" id="PS50222">
    <property type="entry name" value="EF_HAND_2"/>
    <property type="match status" value="4"/>
</dbReference>
<evidence type="ECO:0000256" key="2">
    <source>
        <dbReference type="ARBA" id="ARBA00022837"/>
    </source>
</evidence>
<dbReference type="PANTHER" id="PTHR23048">
    <property type="entry name" value="MYOSIN LIGHT CHAIN 1, 3"/>
    <property type="match status" value="1"/>
</dbReference>
<feature type="domain" description="EF-hand" evidence="4">
    <location>
        <begin position="98"/>
        <end position="133"/>
    </location>
</feature>
<proteinExistence type="predicted"/>
<dbReference type="SUPFAM" id="SSF47473">
    <property type="entry name" value="EF-hand"/>
    <property type="match status" value="1"/>
</dbReference>
<organism evidence="5 6">
    <name type="scientific">Acanthaster planci</name>
    <name type="common">Crown-of-thorns starfish</name>
    <dbReference type="NCBI Taxonomy" id="133434"/>
    <lineage>
        <taxon>Eukaryota</taxon>
        <taxon>Metazoa</taxon>
        <taxon>Echinodermata</taxon>
        <taxon>Eleutherozoa</taxon>
        <taxon>Asterozoa</taxon>
        <taxon>Asteroidea</taxon>
        <taxon>Valvatacea</taxon>
        <taxon>Valvatida</taxon>
        <taxon>Acanthasteridae</taxon>
        <taxon>Acanthaster</taxon>
    </lineage>
</organism>
<keyword evidence="2" id="KW-0106">Calcium</keyword>
<dbReference type="InterPro" id="IPR018247">
    <property type="entry name" value="EF_Hand_1_Ca_BS"/>
</dbReference>
<evidence type="ECO:0000313" key="5">
    <source>
        <dbReference type="Proteomes" id="UP000694845"/>
    </source>
</evidence>
<feature type="region of interest" description="Disordered" evidence="3">
    <location>
        <begin position="1"/>
        <end position="24"/>
    </location>
</feature>
<dbReference type="InterPro" id="IPR050230">
    <property type="entry name" value="CALM/Myosin/TropC-like"/>
</dbReference>
<name>A0A8B7YLZ8_ACAPL</name>
<dbReference type="AlphaFoldDB" id="A0A8B7YLZ8"/>
<dbReference type="InterPro" id="IPR011992">
    <property type="entry name" value="EF-hand-dom_pair"/>
</dbReference>
<dbReference type="InterPro" id="IPR002048">
    <property type="entry name" value="EF_hand_dom"/>
</dbReference>
<feature type="domain" description="EF-hand" evidence="4">
    <location>
        <begin position="61"/>
        <end position="96"/>
    </location>
</feature>
<dbReference type="RefSeq" id="XP_022094294.1">
    <property type="nucleotide sequence ID" value="XM_022238602.1"/>
</dbReference>
<evidence type="ECO:0000259" key="4">
    <source>
        <dbReference type="PROSITE" id="PS50222"/>
    </source>
</evidence>
<accession>A0A8B7YLZ8</accession>
<dbReference type="SMART" id="SM00054">
    <property type="entry name" value="EFh"/>
    <property type="match status" value="4"/>
</dbReference>
<gene>
    <name evidence="6" type="primary">LOC110981223</name>
</gene>
<dbReference type="PROSITE" id="PS00018">
    <property type="entry name" value="EF_HAND_1"/>
    <property type="match status" value="2"/>
</dbReference>
<dbReference type="KEGG" id="aplc:110981223"/>
<dbReference type="PANTHER" id="PTHR23048:SF0">
    <property type="entry name" value="CALMODULIN LIKE 3"/>
    <property type="match status" value="1"/>
</dbReference>
<keyword evidence="1" id="KW-0677">Repeat</keyword>
<reference evidence="6" key="1">
    <citation type="submission" date="2025-08" db="UniProtKB">
        <authorList>
            <consortium name="RefSeq"/>
        </authorList>
    </citation>
    <scope>IDENTIFICATION</scope>
</reference>
<evidence type="ECO:0000313" key="6">
    <source>
        <dbReference type="RefSeq" id="XP_022094294.1"/>
    </source>
</evidence>